<dbReference type="GO" id="GO:0006741">
    <property type="term" value="P:NADP+ biosynthetic process"/>
    <property type="evidence" value="ECO:0007669"/>
    <property type="project" value="UniProtKB-UniRule"/>
</dbReference>
<dbReference type="Gene3D" id="2.60.200.30">
    <property type="entry name" value="Probable inorganic polyphosphate/atp-NAD kinase, domain 2"/>
    <property type="match status" value="1"/>
</dbReference>
<evidence type="ECO:0000256" key="2">
    <source>
        <dbReference type="ARBA" id="ARBA00022741"/>
    </source>
</evidence>
<dbReference type="PANTHER" id="PTHR20275:SF0">
    <property type="entry name" value="NAD KINASE"/>
    <property type="match status" value="1"/>
</dbReference>
<evidence type="ECO:0000256" key="6">
    <source>
        <dbReference type="ARBA" id="ARBA00023027"/>
    </source>
</evidence>
<comment type="subcellular location">
    <subcellularLocation>
        <location evidence="8">Cytoplasm</location>
    </subcellularLocation>
</comment>
<reference evidence="10" key="1">
    <citation type="submission" date="2016-10" db="EMBL/GenBank/DDBJ databases">
        <authorList>
            <person name="Varghese N."/>
            <person name="Submissions S."/>
        </authorList>
    </citation>
    <scope>NUCLEOTIDE SEQUENCE [LARGE SCALE GENOMIC DNA]</scope>
    <source>
        <strain evidence="10">DSM 16108</strain>
    </source>
</reference>
<name>A0A1I3ZM95_9LACT</name>
<accession>A0A1I3ZM95</accession>
<dbReference type="STRING" id="258723.GCA_900169305_00085"/>
<dbReference type="EMBL" id="FOSJ01000035">
    <property type="protein sequence ID" value="SFK44659.1"/>
    <property type="molecule type" value="Genomic_DNA"/>
</dbReference>
<dbReference type="Gene3D" id="3.40.50.10330">
    <property type="entry name" value="Probable inorganic polyphosphate/atp-NAD kinase, domain 1"/>
    <property type="match status" value="1"/>
</dbReference>
<evidence type="ECO:0000313" key="9">
    <source>
        <dbReference type="EMBL" id="SFK44659.1"/>
    </source>
</evidence>
<comment type="function">
    <text evidence="8">Involved in the regulation of the intracellular balance of NAD and NADP, and is a key enzyme in the biosynthesis of NADP. Catalyzes specifically the phosphorylation on 2'-hydroxyl of the adenosine moiety of NAD to yield NADP.</text>
</comment>
<dbReference type="InterPro" id="IPR017437">
    <property type="entry name" value="ATP-NAD_kinase_PpnK-typ_C"/>
</dbReference>
<dbReference type="GO" id="GO:0005737">
    <property type="term" value="C:cytoplasm"/>
    <property type="evidence" value="ECO:0007669"/>
    <property type="project" value="UniProtKB-SubCell"/>
</dbReference>
<dbReference type="AlphaFoldDB" id="A0A1I3ZM95"/>
<dbReference type="PANTHER" id="PTHR20275">
    <property type="entry name" value="NAD KINASE"/>
    <property type="match status" value="1"/>
</dbReference>
<dbReference type="NCBIfam" id="NF003424">
    <property type="entry name" value="PRK04885.1"/>
    <property type="match status" value="1"/>
</dbReference>
<evidence type="ECO:0000256" key="1">
    <source>
        <dbReference type="ARBA" id="ARBA00022679"/>
    </source>
</evidence>
<dbReference type="Proteomes" id="UP000199589">
    <property type="component" value="Unassembled WGS sequence"/>
</dbReference>
<dbReference type="SUPFAM" id="SSF111331">
    <property type="entry name" value="NAD kinase/diacylglycerol kinase-like"/>
    <property type="match status" value="1"/>
</dbReference>
<evidence type="ECO:0000256" key="7">
    <source>
        <dbReference type="ARBA" id="ARBA00047925"/>
    </source>
</evidence>
<feature type="binding site" evidence="8">
    <location>
        <position position="200"/>
    </location>
    <ligand>
        <name>NAD(+)</name>
        <dbReference type="ChEBI" id="CHEBI:57540"/>
    </ligand>
</feature>
<dbReference type="InterPro" id="IPR017438">
    <property type="entry name" value="ATP-NAD_kinase_N"/>
</dbReference>
<dbReference type="GO" id="GO:0046872">
    <property type="term" value="F:metal ion binding"/>
    <property type="evidence" value="ECO:0007669"/>
    <property type="project" value="UniProtKB-UniRule"/>
</dbReference>
<keyword evidence="5 8" id="KW-0521">NADP</keyword>
<evidence type="ECO:0000256" key="5">
    <source>
        <dbReference type="ARBA" id="ARBA00022857"/>
    </source>
</evidence>
<evidence type="ECO:0000256" key="4">
    <source>
        <dbReference type="ARBA" id="ARBA00022840"/>
    </source>
</evidence>
<feature type="active site" description="Proton acceptor" evidence="8">
    <location>
        <position position="60"/>
    </location>
</feature>
<dbReference type="GO" id="GO:0051287">
    <property type="term" value="F:NAD binding"/>
    <property type="evidence" value="ECO:0007669"/>
    <property type="project" value="UniProtKB-ARBA"/>
</dbReference>
<dbReference type="InterPro" id="IPR016064">
    <property type="entry name" value="NAD/diacylglycerol_kinase_sf"/>
</dbReference>
<protein>
    <recommendedName>
        <fullName evidence="8">NAD kinase</fullName>
        <ecNumber evidence="8">2.7.1.23</ecNumber>
    </recommendedName>
    <alternativeName>
        <fullName evidence="8">ATP-dependent NAD kinase</fullName>
    </alternativeName>
</protein>
<feature type="binding site" evidence="8">
    <location>
        <position position="165"/>
    </location>
    <ligand>
        <name>NAD(+)</name>
        <dbReference type="ChEBI" id="CHEBI:57540"/>
    </ligand>
</feature>
<dbReference type="HAMAP" id="MF_00361">
    <property type="entry name" value="NAD_kinase"/>
    <property type="match status" value="1"/>
</dbReference>
<dbReference type="GO" id="GO:0005524">
    <property type="term" value="F:ATP binding"/>
    <property type="evidence" value="ECO:0007669"/>
    <property type="project" value="UniProtKB-KW"/>
</dbReference>
<evidence type="ECO:0000313" key="10">
    <source>
        <dbReference type="Proteomes" id="UP000199589"/>
    </source>
</evidence>
<keyword evidence="10" id="KW-1185">Reference proteome</keyword>
<dbReference type="EC" id="2.7.1.23" evidence="8"/>
<dbReference type="OrthoDB" id="9774737at2"/>
<comment type="similarity">
    <text evidence="8">Belongs to the NAD kinase family.</text>
</comment>
<organism evidence="9 10">
    <name type="scientific">Marinilactibacillus piezotolerans</name>
    <dbReference type="NCBI Taxonomy" id="258723"/>
    <lineage>
        <taxon>Bacteria</taxon>
        <taxon>Bacillati</taxon>
        <taxon>Bacillota</taxon>
        <taxon>Bacilli</taxon>
        <taxon>Lactobacillales</taxon>
        <taxon>Carnobacteriaceae</taxon>
        <taxon>Marinilactibacillus</taxon>
    </lineage>
</organism>
<keyword evidence="4 8" id="KW-0067">ATP-binding</keyword>
<keyword evidence="1 8" id="KW-0808">Transferase</keyword>
<proteinExistence type="inferred from homology"/>
<dbReference type="Pfam" id="PF01513">
    <property type="entry name" value="NAD_kinase"/>
    <property type="match status" value="1"/>
</dbReference>
<gene>
    <name evidence="8" type="primary">nadK</name>
    <name evidence="9" type="ORF">SAMN04488569_103514</name>
</gene>
<dbReference type="GO" id="GO:0003951">
    <property type="term" value="F:NAD+ kinase activity"/>
    <property type="evidence" value="ECO:0007669"/>
    <property type="project" value="UniProtKB-UniRule"/>
</dbReference>
<dbReference type="GO" id="GO:0019674">
    <property type="term" value="P:NAD+ metabolic process"/>
    <property type="evidence" value="ECO:0007669"/>
    <property type="project" value="InterPro"/>
</dbReference>
<keyword evidence="2 8" id="KW-0547">Nucleotide-binding</keyword>
<feature type="binding site" evidence="8">
    <location>
        <position position="163"/>
    </location>
    <ligand>
        <name>NAD(+)</name>
        <dbReference type="ChEBI" id="CHEBI:57540"/>
    </ligand>
</feature>
<feature type="binding site" evidence="8">
    <location>
        <begin position="60"/>
        <end position="61"/>
    </location>
    <ligand>
        <name>NAD(+)</name>
        <dbReference type="ChEBI" id="CHEBI:57540"/>
    </ligand>
</feature>
<feature type="binding site" evidence="8">
    <location>
        <begin position="137"/>
        <end position="138"/>
    </location>
    <ligand>
        <name>NAD(+)</name>
        <dbReference type="ChEBI" id="CHEBI:57540"/>
    </ligand>
</feature>
<keyword evidence="8" id="KW-0963">Cytoplasm</keyword>
<dbReference type="Pfam" id="PF20143">
    <property type="entry name" value="NAD_kinase_C"/>
    <property type="match status" value="1"/>
</dbReference>
<keyword evidence="6 8" id="KW-0520">NAD</keyword>
<keyword evidence="3 8" id="KW-0418">Kinase</keyword>
<comment type="catalytic activity">
    <reaction evidence="7 8">
        <text>NAD(+) + ATP = ADP + NADP(+) + H(+)</text>
        <dbReference type="Rhea" id="RHEA:18629"/>
        <dbReference type="ChEBI" id="CHEBI:15378"/>
        <dbReference type="ChEBI" id="CHEBI:30616"/>
        <dbReference type="ChEBI" id="CHEBI:57540"/>
        <dbReference type="ChEBI" id="CHEBI:58349"/>
        <dbReference type="ChEBI" id="CHEBI:456216"/>
        <dbReference type="EC" id="2.7.1.23"/>
    </reaction>
</comment>
<comment type="cofactor">
    <cofactor evidence="8">
        <name>a divalent metal cation</name>
        <dbReference type="ChEBI" id="CHEBI:60240"/>
    </cofactor>
</comment>
<sequence>MVNRQLKEISGRNSIVRVAIVYNSTGESNKVYKKLRAMLEENQFVIDQKNPTIVISVGGDGTLLSAFHRYAHILNHVRFIGVHTGHLGFYTDWREYNIGELIESLKKDNGEFVQYPLLDVEIYFKNKTAPAHFLALNESTIKRVDGTLVCDVYIRDEQFERFRGDGLCISTPTGSTGYNKSIGGAVLHPRLEALQLTEMASLNNRVFRTLSSPMVIAPDEWIKIIPIDTADFVFTIDQVVTTESEVAELRFKIADERIRFARYQHTHFWNRVEDAFLGARKRNDH</sequence>
<dbReference type="InterPro" id="IPR002504">
    <property type="entry name" value="NADK"/>
</dbReference>
<comment type="caution">
    <text evidence="8">Lacks conserved residue(s) required for the propagation of feature annotation.</text>
</comment>
<evidence type="ECO:0000256" key="8">
    <source>
        <dbReference type="HAMAP-Rule" id="MF_00361"/>
    </source>
</evidence>
<feature type="binding site" evidence="8">
    <location>
        <begin position="176"/>
        <end position="181"/>
    </location>
    <ligand>
        <name>NAD(+)</name>
        <dbReference type="ChEBI" id="CHEBI:57540"/>
    </ligand>
</feature>
<evidence type="ECO:0000256" key="3">
    <source>
        <dbReference type="ARBA" id="ARBA00022777"/>
    </source>
</evidence>